<proteinExistence type="predicted"/>
<name>A0A3B3BY05_ORYME</name>
<dbReference type="SUPFAM" id="SSF82185">
    <property type="entry name" value="Histone H3 K4-specific methyltransferase SET7/9 N-terminal domain"/>
    <property type="match status" value="1"/>
</dbReference>
<dbReference type="Ensembl" id="ENSOMET00000016601.1">
    <property type="protein sequence ID" value="ENSOMEP00000009928.1"/>
    <property type="gene ID" value="ENSOMEG00000011198.1"/>
</dbReference>
<dbReference type="Gene3D" id="2.20.110.10">
    <property type="entry name" value="Histone H3 K4-specific methyltransferase SET7/9 N-terminal domain"/>
    <property type="match status" value="3"/>
</dbReference>
<dbReference type="PaxDb" id="30732-ENSOMEP00000009928"/>
<dbReference type="InterPro" id="IPR003409">
    <property type="entry name" value="MORN"/>
</dbReference>
<sequence>MVPTTCKGGAETKAFFQIEDKGGAQVDEERLQEFDVQKWADGSKYEGHFVNGLKHGKGKYMWGNGEYYEGLFYKDYRHGSGQYCWPTGHKFTGKFYLNRREGYAVQVFPDGATFQGLYHTDQRFGPGVLTYPDGQQDVGLWLGKQLFGPGVLTYPDGQQDVGLWLGKQLFRFCTSVGSVFSLSDFPEHAAYMDPAIINAGYHTKVCLDQYSKIISSVFFQLGFCQKISFLRK</sequence>
<evidence type="ECO:0000313" key="2">
    <source>
        <dbReference type="Ensembl" id="ENSOMEP00000009928.1"/>
    </source>
</evidence>
<reference evidence="2" key="1">
    <citation type="submission" date="2025-08" db="UniProtKB">
        <authorList>
            <consortium name="Ensembl"/>
        </authorList>
    </citation>
    <scope>IDENTIFICATION</scope>
</reference>
<keyword evidence="3" id="KW-1185">Reference proteome</keyword>
<dbReference type="Pfam" id="PF02493">
    <property type="entry name" value="MORN"/>
    <property type="match status" value="5"/>
</dbReference>
<dbReference type="InterPro" id="IPR053064">
    <property type="entry name" value="Ankyrin-MYND_domain-protein"/>
</dbReference>
<dbReference type="Proteomes" id="UP000261560">
    <property type="component" value="Unplaced"/>
</dbReference>
<dbReference type="PANTHER" id="PTHR15897:SF2">
    <property type="entry name" value="ANKYRIN REPEAT AND MYND DOMAIN-CONTAINING PROTEIN 1"/>
    <property type="match status" value="1"/>
</dbReference>
<dbReference type="GeneTree" id="ENSGT00460000041630"/>
<reference evidence="2" key="2">
    <citation type="submission" date="2025-09" db="UniProtKB">
        <authorList>
            <consortium name="Ensembl"/>
        </authorList>
    </citation>
    <scope>IDENTIFICATION</scope>
</reference>
<keyword evidence="1" id="KW-0677">Repeat</keyword>
<protein>
    <recommendedName>
        <fullName evidence="4">Ankyrin repeat and MYND domain containing 1</fullName>
    </recommendedName>
</protein>
<dbReference type="SMART" id="SM00698">
    <property type="entry name" value="MORN"/>
    <property type="match status" value="3"/>
</dbReference>
<organism evidence="2 3">
    <name type="scientific">Oryzias melastigma</name>
    <name type="common">Marine medaka</name>
    <dbReference type="NCBI Taxonomy" id="30732"/>
    <lineage>
        <taxon>Eukaryota</taxon>
        <taxon>Metazoa</taxon>
        <taxon>Chordata</taxon>
        <taxon>Craniata</taxon>
        <taxon>Vertebrata</taxon>
        <taxon>Euteleostomi</taxon>
        <taxon>Actinopterygii</taxon>
        <taxon>Neopterygii</taxon>
        <taxon>Teleostei</taxon>
        <taxon>Neoteleostei</taxon>
        <taxon>Acanthomorphata</taxon>
        <taxon>Ovalentaria</taxon>
        <taxon>Atherinomorphae</taxon>
        <taxon>Beloniformes</taxon>
        <taxon>Adrianichthyidae</taxon>
        <taxon>Oryziinae</taxon>
        <taxon>Oryzias</taxon>
    </lineage>
</organism>
<evidence type="ECO:0008006" key="4">
    <source>
        <dbReference type="Google" id="ProtNLM"/>
    </source>
</evidence>
<dbReference type="STRING" id="30732.ENSOMEP00000009928"/>
<accession>A0A3B3BY05</accession>
<evidence type="ECO:0000256" key="1">
    <source>
        <dbReference type="ARBA" id="ARBA00022737"/>
    </source>
</evidence>
<evidence type="ECO:0000313" key="3">
    <source>
        <dbReference type="Proteomes" id="UP000261560"/>
    </source>
</evidence>
<dbReference type="AlphaFoldDB" id="A0A3B3BY05"/>
<dbReference type="PANTHER" id="PTHR15897">
    <property type="entry name" value="ANKYRIN REPEAT AND MYND DOMAIN PROTEIN 1"/>
    <property type="match status" value="1"/>
</dbReference>